<keyword evidence="4" id="KW-0347">Helicase</keyword>
<dbReference type="InterPro" id="IPR047187">
    <property type="entry name" value="SF1_C_Upf1"/>
</dbReference>
<dbReference type="GO" id="GO:0043139">
    <property type="term" value="F:5'-3' DNA helicase activity"/>
    <property type="evidence" value="ECO:0007669"/>
    <property type="project" value="TreeGrafter"/>
</dbReference>
<keyword evidence="6" id="KW-0175">Coiled coil</keyword>
<feature type="domain" description="DNA2/NAM7 helicase helicase" evidence="7">
    <location>
        <begin position="400"/>
        <end position="564"/>
    </location>
</feature>
<proteinExistence type="inferred from homology"/>
<dbReference type="InterPro" id="IPR041679">
    <property type="entry name" value="DNA2/NAM7-like_C"/>
</dbReference>
<dbReference type="PANTHER" id="PTHR43788:SF8">
    <property type="entry name" value="DNA-BINDING PROTEIN SMUBP-2"/>
    <property type="match status" value="1"/>
</dbReference>
<keyword evidence="2" id="KW-0547">Nucleotide-binding</keyword>
<evidence type="ECO:0000256" key="5">
    <source>
        <dbReference type="ARBA" id="ARBA00022840"/>
    </source>
</evidence>
<dbReference type="InterPro" id="IPR041677">
    <property type="entry name" value="DNA2/NAM7_AAA_11"/>
</dbReference>
<dbReference type="Gene3D" id="3.40.960.10">
    <property type="entry name" value="VSR Endonuclease"/>
    <property type="match status" value="1"/>
</dbReference>
<evidence type="ECO:0000259" key="7">
    <source>
        <dbReference type="Pfam" id="PF13086"/>
    </source>
</evidence>
<dbReference type="PANTHER" id="PTHR43788">
    <property type="entry name" value="DNA2/NAM7 HELICASE FAMILY MEMBER"/>
    <property type="match status" value="1"/>
</dbReference>
<gene>
    <name evidence="10" type="ORF">HR065_01810</name>
</gene>
<dbReference type="InterPro" id="IPR049468">
    <property type="entry name" value="Restrct_endonuc-II-like_dom"/>
</dbReference>
<dbReference type="InterPro" id="IPR027417">
    <property type="entry name" value="P-loop_NTPase"/>
</dbReference>
<dbReference type="InterPro" id="IPR050534">
    <property type="entry name" value="Coronavir_polyprotein_1ab"/>
</dbReference>
<evidence type="ECO:0000256" key="6">
    <source>
        <dbReference type="SAM" id="Coils"/>
    </source>
</evidence>
<sequence>MNIEYKRLLSLLDFTKETKKIRDKIIIDVESHEWFYHENTLLALPGVYMNPKAKEGDVWITIERFAPPVAPQITKNPLLKLWLNISDDYRILPVLKNKVKKSELKESGFPITTNFNEENEKDYVFLKEFLPLNQSLQTDFDNYYQNTWKVWAEKEAEISKTRQLYKKLYKLEQEFRSNQDDSHRELVLGVGIVLWNSDGKKSKIRYPLISHALEIHMNERTNSMELMPLREPQLELDIYTFIQNPGVSAIETAWKKSSLVSQEGRNVVFSPYNPKTFDSILKIAASHLDPQGEYKPQGNNDRTLLPITEELKITDNWVVFIRPRDNKFLIQDLERFQSQFQVATRNLPDIPKGILSILEEQSDSRKKIKMPEFRSLEIHYPSNEDPEAVPVKDLFFTMASNEEQVKIIQKLESYEGLVVQGPPGTGKTHTIANILSHYLTLGKRVLVTSMKKTALNVLRDKLLPEIRPLAVSFLSSEQEDLKQLEHNVSVIKDQINSIDEDKFEKDISSLEKAIDFIQNELAHIEQKIKEFFQRNFDLIVFLPEQSRPPIKPLDASKTLVKKRHKIEWFKDELKLTNAPLFKSEDITELKKARLKVGEKISYLNIEIPTIEPDLVENLMEIHTNIITYNSIKEEIKENKIFSLEFKNDKILEKAQHLLEMVEYQIKLNQSLIDGEKKFAWHGSIKNTLKKSRHDLPLKEFAVFYKDIQEAVAQQQDFLTRPVASFANLELDAEMMRAINKKASGKSAFGLFSFGKKAEKEKLSSIVIISNRPENKEDWKHVQKYFRLRKKMRNLIIIWQNGLASNLLLSDELVNYDNSDPSTFNPKHILRLKKVSDHYQYLIEKDVRDAEIIKLVSELLPKFPEIKQVPNRLDLLTQLQNDLQKNIEFHNVRDAYKQKNKIKDVFAISSAELFENVQNLIEEKCGNPEINVKTLKKETDSFLKEIKNLDALKENFETIKTVSEMIEKSGAPLWADDLRNKPPLSSSSDNLLPNDWDEIWWLKQLEVHLYNLQTRDYLNKMEAKRKQKIIDLEKVYKQIVSKKTWLQVSRKSTPDMESALQSFITHIAKIGKGTGKKAPIHRRQARQALTNILESNAIPCWIMPHDKISEVLPSQIGNFDLVIIDEASQSDLSALAAFLRADKILIVGDDKQVGPHDISDVSKTQILSQRFLKNQVKRYQGHLSSGSSIYELFQVVFAHEKIMLKEHFRSVSPIIEYSNREFYHNEIQPMRLPKKSERLDPPLIDVLVTDGACEDEKQEINKAEARYIVDEIKRICADPTMKDKTIGVVTLKGDRQEHYIYDMLERELPNDLLERHAIKCGNARTFQGEERNIIFLSLVVSFRPNGKKPMPLTKEDAYQRFNVAASRARDRMYLVRSIEMNENQLSNKDVLRRGIIKHFSLPFSQEEKKIKNFRTLCETDFERQIYDILVDLGYRVLPQVKVGSYRIDLVVEGDNDNRLAIDCHGDRLQSAEQDDHDLNRQRVLERNGWEFWNAFAFNFVLNKEDVIKDLIKNLEAKDIEPTKTENINQAIYTEQRRVTVFKKNE</sequence>
<name>A0A851HGQ5_9MOLU</name>
<feature type="domain" description="Restriction endonuclease type II-like" evidence="9">
    <location>
        <begin position="1420"/>
        <end position="1513"/>
    </location>
</feature>
<evidence type="ECO:0000259" key="8">
    <source>
        <dbReference type="Pfam" id="PF13087"/>
    </source>
</evidence>
<evidence type="ECO:0000313" key="11">
    <source>
        <dbReference type="Proteomes" id="UP000568109"/>
    </source>
</evidence>
<evidence type="ECO:0000256" key="4">
    <source>
        <dbReference type="ARBA" id="ARBA00022806"/>
    </source>
</evidence>
<dbReference type="SUPFAM" id="SSF52980">
    <property type="entry name" value="Restriction endonuclease-like"/>
    <property type="match status" value="1"/>
</dbReference>
<dbReference type="InterPro" id="IPR011335">
    <property type="entry name" value="Restrct_endonuc-II-like"/>
</dbReference>
<evidence type="ECO:0000259" key="9">
    <source>
        <dbReference type="Pfam" id="PF18741"/>
    </source>
</evidence>
<keyword evidence="3" id="KW-0378">Hydrolase</keyword>
<feature type="coiled-coil region" evidence="6">
    <location>
        <begin position="474"/>
        <end position="534"/>
    </location>
</feature>
<dbReference type="SUPFAM" id="SSF52540">
    <property type="entry name" value="P-loop containing nucleoside triphosphate hydrolases"/>
    <property type="match status" value="1"/>
</dbReference>
<evidence type="ECO:0000313" key="10">
    <source>
        <dbReference type="EMBL" id="NWN45810.1"/>
    </source>
</evidence>
<dbReference type="Pfam" id="PF13086">
    <property type="entry name" value="AAA_11"/>
    <property type="match status" value="1"/>
</dbReference>
<dbReference type="Gene3D" id="3.40.50.300">
    <property type="entry name" value="P-loop containing nucleotide triphosphate hydrolases"/>
    <property type="match status" value="3"/>
</dbReference>
<dbReference type="EMBL" id="JABUOH010000047">
    <property type="protein sequence ID" value="NWN45810.1"/>
    <property type="molecule type" value="Genomic_DNA"/>
</dbReference>
<dbReference type="CDD" id="cd18808">
    <property type="entry name" value="SF1_C_Upf1"/>
    <property type="match status" value="1"/>
</dbReference>
<keyword evidence="11" id="KW-1185">Reference proteome</keyword>
<protein>
    <submittedName>
        <fullName evidence="10">AAA family ATPase</fullName>
    </submittedName>
</protein>
<comment type="similarity">
    <text evidence="1">Belongs to the DNA2/NAM7 helicase family.</text>
</comment>
<dbReference type="Pfam" id="PF18741">
    <property type="entry name" value="MTES_1575"/>
    <property type="match status" value="1"/>
</dbReference>
<dbReference type="RefSeq" id="WP_178734204.1">
    <property type="nucleotide sequence ID" value="NZ_JABUOH010000047.1"/>
</dbReference>
<dbReference type="Proteomes" id="UP000568109">
    <property type="component" value="Unassembled WGS sequence"/>
</dbReference>
<dbReference type="GO" id="GO:0005524">
    <property type="term" value="F:ATP binding"/>
    <property type="evidence" value="ECO:0007669"/>
    <property type="project" value="UniProtKB-KW"/>
</dbReference>
<evidence type="ECO:0000256" key="3">
    <source>
        <dbReference type="ARBA" id="ARBA00022801"/>
    </source>
</evidence>
<dbReference type="Pfam" id="PF13087">
    <property type="entry name" value="AAA_12"/>
    <property type="match status" value="1"/>
</dbReference>
<keyword evidence="5" id="KW-0067">ATP-binding</keyword>
<reference evidence="10 11" key="1">
    <citation type="submission" date="2020-06" db="EMBL/GenBank/DDBJ databases">
        <title>Draft genome sequence of Candidatus Phytoplasma pruni (X-disease group, subgroup 16SrIII-B) strain ChTDIII from Argentina.</title>
        <authorList>
            <person name="Fernandez F.D."/>
            <person name="Zuebert C."/>
            <person name="Huettel B."/>
            <person name="Kube M."/>
            <person name="Conci L.R."/>
        </authorList>
    </citation>
    <scope>NUCLEOTIDE SEQUENCE [LARGE SCALE GENOMIC DNA]</scope>
    <source>
        <strain evidence="10 11">ChTDIII</strain>
    </source>
</reference>
<feature type="domain" description="DNA2/NAM7 helicase-like C-terminal" evidence="8">
    <location>
        <begin position="1191"/>
        <end position="1374"/>
    </location>
</feature>
<comment type="caution">
    <text evidence="10">The sequence shown here is derived from an EMBL/GenBank/DDBJ whole genome shotgun (WGS) entry which is preliminary data.</text>
</comment>
<evidence type="ECO:0000256" key="1">
    <source>
        <dbReference type="ARBA" id="ARBA00007913"/>
    </source>
</evidence>
<accession>A0A851HGQ5</accession>
<dbReference type="GO" id="GO:0016787">
    <property type="term" value="F:hydrolase activity"/>
    <property type="evidence" value="ECO:0007669"/>
    <property type="project" value="UniProtKB-KW"/>
</dbReference>
<evidence type="ECO:0000256" key="2">
    <source>
        <dbReference type="ARBA" id="ARBA00022741"/>
    </source>
</evidence>
<organism evidence="10 11">
    <name type="scientific">Candidatus Phytoplasma pruni</name>
    <dbReference type="NCBI Taxonomy" id="479893"/>
    <lineage>
        <taxon>Bacteria</taxon>
        <taxon>Bacillati</taxon>
        <taxon>Mycoplasmatota</taxon>
        <taxon>Mollicutes</taxon>
        <taxon>Acholeplasmatales</taxon>
        <taxon>Acholeplasmataceae</taxon>
        <taxon>Candidatus Phytoplasma</taxon>
        <taxon>16SrIII (X-disease group)</taxon>
    </lineage>
</organism>